<organism evidence="6">
    <name type="scientific">Enterobius vermicularis</name>
    <name type="common">Human pinworm</name>
    <dbReference type="NCBI Taxonomy" id="51028"/>
    <lineage>
        <taxon>Eukaryota</taxon>
        <taxon>Metazoa</taxon>
        <taxon>Ecdysozoa</taxon>
        <taxon>Nematoda</taxon>
        <taxon>Chromadorea</taxon>
        <taxon>Rhabditida</taxon>
        <taxon>Spirurina</taxon>
        <taxon>Oxyuridomorpha</taxon>
        <taxon>Oxyuroidea</taxon>
        <taxon>Oxyuridae</taxon>
        <taxon>Enterobius</taxon>
    </lineage>
</organism>
<protein>
    <recommendedName>
        <fullName evidence="1">Thioredoxin domain-containing protein 9</fullName>
    </recommendedName>
</protein>
<dbReference type="InterPro" id="IPR013766">
    <property type="entry name" value="Thioredoxin_domain"/>
</dbReference>
<dbReference type="OrthoDB" id="10257948at2759"/>
<gene>
    <name evidence="4" type="ORF">EVEC_LOCUS1824</name>
</gene>
<evidence type="ECO:0000313" key="4">
    <source>
        <dbReference type="EMBL" id="VDD86681.1"/>
    </source>
</evidence>
<reference evidence="6" key="1">
    <citation type="submission" date="2017-02" db="UniProtKB">
        <authorList>
            <consortium name="WormBaseParasite"/>
        </authorList>
    </citation>
    <scope>IDENTIFICATION</scope>
</reference>
<dbReference type="Pfam" id="PF00085">
    <property type="entry name" value="Thioredoxin"/>
    <property type="match status" value="1"/>
</dbReference>
<evidence type="ECO:0000313" key="6">
    <source>
        <dbReference type="WBParaSite" id="EVEC_0000211601-mRNA-1"/>
    </source>
</evidence>
<dbReference type="Proteomes" id="UP000274131">
    <property type="component" value="Unassembled WGS sequence"/>
</dbReference>
<proteinExistence type="predicted"/>
<dbReference type="STRING" id="51028.A0A0N4UX66"/>
<dbReference type="InterPro" id="IPR036249">
    <property type="entry name" value="Thioredoxin-like_sf"/>
</dbReference>
<dbReference type="EMBL" id="UXUI01007270">
    <property type="protein sequence ID" value="VDD86681.1"/>
    <property type="molecule type" value="Genomic_DNA"/>
</dbReference>
<evidence type="ECO:0000313" key="5">
    <source>
        <dbReference type="Proteomes" id="UP000274131"/>
    </source>
</evidence>
<dbReference type="Gene3D" id="3.40.30.10">
    <property type="entry name" value="Glutaredoxin"/>
    <property type="match status" value="1"/>
</dbReference>
<reference evidence="4 5" key="2">
    <citation type="submission" date="2018-10" db="EMBL/GenBank/DDBJ databases">
        <authorList>
            <consortium name="Pathogen Informatics"/>
        </authorList>
    </citation>
    <scope>NUCLEOTIDE SEQUENCE [LARGE SCALE GENOMIC DNA]</scope>
</reference>
<feature type="coiled-coil region" evidence="2">
    <location>
        <begin position="16"/>
        <end position="70"/>
    </location>
</feature>
<dbReference type="WBParaSite" id="EVEC_0000211601-mRNA-1">
    <property type="protein sequence ID" value="EVEC_0000211601-mRNA-1"/>
    <property type="gene ID" value="EVEC_0000211601"/>
</dbReference>
<evidence type="ECO:0000256" key="2">
    <source>
        <dbReference type="SAM" id="Coils"/>
    </source>
</evidence>
<evidence type="ECO:0000256" key="1">
    <source>
        <dbReference type="ARBA" id="ARBA00026148"/>
    </source>
</evidence>
<dbReference type="AlphaFoldDB" id="A0A0N4UX66"/>
<dbReference type="PANTHER" id="PTHR21148">
    <property type="entry name" value="THIOREDOXIN DOMAIN-CONTAINING PROTEIN 9"/>
    <property type="match status" value="1"/>
</dbReference>
<keyword evidence="2" id="KW-0175">Coiled coil</keyword>
<feature type="domain" description="Thioredoxin" evidence="3">
    <location>
        <begin position="73"/>
        <end position="156"/>
    </location>
</feature>
<name>A0A0N4UX66_ENTVE</name>
<dbReference type="CDD" id="cd02989">
    <property type="entry name" value="Phd_like_TxnDC9"/>
    <property type="match status" value="1"/>
</dbReference>
<accession>A0A0N4UX66</accession>
<evidence type="ECO:0000259" key="3">
    <source>
        <dbReference type="Pfam" id="PF00085"/>
    </source>
</evidence>
<dbReference type="SUPFAM" id="SSF52833">
    <property type="entry name" value="Thioredoxin-like"/>
    <property type="match status" value="1"/>
</dbReference>
<keyword evidence="5" id="KW-1185">Reference proteome</keyword>
<sequence>MSALQQALGERLLQAATAVEEKIDEELNKYEKISEDDLEAIRQKRLKELRQRMRQKKEWLENEHGKYEELPDEKSFFEATKKSNRIVCHFYLSGSERCKIVDKHLKELAPKHLETRFVRVNAEKFPFITQRLDIRVIPTIAIVIDSKTVDYIRGFTDLGGVDDFKTGTLEWRLGWHGAIDYDGPSYLSNSEGKKTRILKKNARTVRSSTADDTSDDDY</sequence>